<organism evidence="3">
    <name type="scientific">Paraconexibacter sp. AEG42_29</name>
    <dbReference type="NCBI Taxonomy" id="2997339"/>
    <lineage>
        <taxon>Bacteria</taxon>
        <taxon>Bacillati</taxon>
        <taxon>Actinomycetota</taxon>
        <taxon>Thermoleophilia</taxon>
        <taxon>Solirubrobacterales</taxon>
        <taxon>Paraconexibacteraceae</taxon>
        <taxon>Paraconexibacter</taxon>
    </lineage>
</organism>
<keyword evidence="1" id="KW-0812">Transmembrane</keyword>
<keyword evidence="1" id="KW-0472">Membrane</keyword>
<dbReference type="InterPro" id="IPR003399">
    <property type="entry name" value="Mce/MlaD"/>
</dbReference>
<dbReference type="PANTHER" id="PTHR33371:SF4">
    <property type="entry name" value="INTERMEMBRANE PHOSPHOLIPID TRANSPORT SYSTEM BINDING PROTEIN MLAD"/>
    <property type="match status" value="1"/>
</dbReference>
<name>A0AAU7B1A5_9ACTN</name>
<keyword evidence="1" id="KW-1133">Transmembrane helix</keyword>
<evidence type="ECO:0000256" key="1">
    <source>
        <dbReference type="SAM" id="Phobius"/>
    </source>
</evidence>
<dbReference type="RefSeq" id="WP_354698884.1">
    <property type="nucleotide sequence ID" value="NZ_CP114014.1"/>
</dbReference>
<sequence>MTQLRTRFGMAGLGAFALVFLVAVTLFWYLGYAYDLLHKDGRTVTAEFAAVPQLQPGDPVRVDGRKEGEVRKIEDLGGGRGAKVTFDVEDGAGPLYKDSVAELRWRNLLGSSFYLEIDRGTARTGALGDTTIPRANTRSQVELDDVTSVFQGGARKGLTVLPGELSKGLRDPDNLPGLLTAAEQASPDLEKTLRGLRGQDQDVDLRRVLTGTAATMEALQAPDDDLRKLVAGAASFLTTTGNRAAELRATLDAGPALTENVRTTLARLDTTLSGADTLVGKLDRSAADVGPTLAALRPSLGSTSTLLRRARPVVRALRPTATSLASLGAQGVPLMDALQPALDQLDDKILPYLARKDPETGKPTSVMIGGTAAGFGGLASQQDKNGHIIRFPATGGSKSVYLPCKTALTDPTAAQLVACDGLQTALQNYLEYLPPVLQAKKNARSSK</sequence>
<protein>
    <recommendedName>
        <fullName evidence="2">Mce/MlaD domain-containing protein</fullName>
    </recommendedName>
</protein>
<dbReference type="InterPro" id="IPR052336">
    <property type="entry name" value="MlaD_Phospholipid_Transporter"/>
</dbReference>
<reference evidence="3" key="1">
    <citation type="submission" date="2022-12" db="EMBL/GenBank/DDBJ databases">
        <title>Paraconexibacter alkalitolerans sp. nov. and Baekduia alba sp. nov., isolated from soil and emended description of the genera Paraconexibacter (Chun et al., 2020) and Baekduia (An et al., 2020).</title>
        <authorList>
            <person name="Vieira S."/>
            <person name="Huber K.J."/>
            <person name="Geppert A."/>
            <person name="Wolf J."/>
            <person name="Neumann-Schaal M."/>
            <person name="Muesken M."/>
            <person name="Overmann J."/>
        </authorList>
    </citation>
    <scope>NUCLEOTIDE SEQUENCE</scope>
    <source>
        <strain evidence="3">AEG42_29</strain>
    </source>
</reference>
<proteinExistence type="predicted"/>
<feature type="domain" description="Mce/MlaD" evidence="2">
    <location>
        <begin position="41"/>
        <end position="119"/>
    </location>
</feature>
<evidence type="ECO:0000313" key="3">
    <source>
        <dbReference type="EMBL" id="XAY07694.1"/>
    </source>
</evidence>
<dbReference type="Pfam" id="PF02470">
    <property type="entry name" value="MlaD"/>
    <property type="match status" value="1"/>
</dbReference>
<dbReference type="AlphaFoldDB" id="A0AAU7B1A5"/>
<evidence type="ECO:0000259" key="2">
    <source>
        <dbReference type="Pfam" id="PF02470"/>
    </source>
</evidence>
<feature type="transmembrane region" description="Helical" evidence="1">
    <location>
        <begin position="12"/>
        <end position="34"/>
    </location>
</feature>
<dbReference type="PANTHER" id="PTHR33371">
    <property type="entry name" value="INTERMEMBRANE PHOSPHOLIPID TRANSPORT SYSTEM BINDING PROTEIN MLAD-RELATED"/>
    <property type="match status" value="1"/>
</dbReference>
<dbReference type="KEGG" id="parq:DSM112329_04582"/>
<gene>
    <name evidence="3" type="ORF">DSM112329_04582</name>
</gene>
<accession>A0AAU7B1A5</accession>
<dbReference type="EMBL" id="CP114014">
    <property type="protein sequence ID" value="XAY07694.1"/>
    <property type="molecule type" value="Genomic_DNA"/>
</dbReference>